<proteinExistence type="predicted"/>
<dbReference type="RefSeq" id="WP_377760879.1">
    <property type="nucleotide sequence ID" value="NZ_JBHRXY010000004.1"/>
</dbReference>
<accession>A0ABV7U334</accession>
<keyword evidence="4" id="KW-1185">Reference proteome</keyword>
<feature type="compositionally biased region" description="Basic and acidic residues" evidence="1">
    <location>
        <begin position="455"/>
        <end position="466"/>
    </location>
</feature>
<evidence type="ECO:0008006" key="5">
    <source>
        <dbReference type="Google" id="ProtNLM"/>
    </source>
</evidence>
<name>A0ABV7U334_9RHOB</name>
<feature type="transmembrane region" description="Helical" evidence="2">
    <location>
        <begin position="261"/>
        <end position="282"/>
    </location>
</feature>
<protein>
    <recommendedName>
        <fullName evidence="5">Transmembrane protein</fullName>
    </recommendedName>
</protein>
<keyword evidence="2" id="KW-0812">Transmembrane</keyword>
<keyword evidence="2" id="KW-0472">Membrane</keyword>
<feature type="transmembrane region" description="Helical" evidence="2">
    <location>
        <begin position="159"/>
        <end position="185"/>
    </location>
</feature>
<dbReference type="EMBL" id="JBHRXY010000004">
    <property type="protein sequence ID" value="MFC3629339.1"/>
    <property type="molecule type" value="Genomic_DNA"/>
</dbReference>
<feature type="transmembrane region" description="Helical" evidence="2">
    <location>
        <begin position="302"/>
        <end position="321"/>
    </location>
</feature>
<comment type="caution">
    <text evidence="3">The sequence shown here is derived from an EMBL/GenBank/DDBJ whole genome shotgun (WGS) entry which is preliminary data.</text>
</comment>
<organism evidence="3 4">
    <name type="scientific">Paracoccus angustae</name>
    <dbReference type="NCBI Taxonomy" id="1671480"/>
    <lineage>
        <taxon>Bacteria</taxon>
        <taxon>Pseudomonadati</taxon>
        <taxon>Pseudomonadota</taxon>
        <taxon>Alphaproteobacteria</taxon>
        <taxon>Rhodobacterales</taxon>
        <taxon>Paracoccaceae</taxon>
        <taxon>Paracoccus</taxon>
    </lineage>
</organism>
<keyword evidence="2" id="KW-1133">Transmembrane helix</keyword>
<dbReference type="Proteomes" id="UP001595539">
    <property type="component" value="Unassembled WGS sequence"/>
</dbReference>
<feature type="transmembrane region" description="Helical" evidence="2">
    <location>
        <begin position="122"/>
        <end position="147"/>
    </location>
</feature>
<evidence type="ECO:0000256" key="1">
    <source>
        <dbReference type="SAM" id="MobiDB-lite"/>
    </source>
</evidence>
<feature type="transmembrane region" description="Helical" evidence="2">
    <location>
        <begin position="234"/>
        <end position="255"/>
    </location>
</feature>
<evidence type="ECO:0000313" key="4">
    <source>
        <dbReference type="Proteomes" id="UP001595539"/>
    </source>
</evidence>
<feature type="transmembrane region" description="Helical" evidence="2">
    <location>
        <begin position="333"/>
        <end position="362"/>
    </location>
</feature>
<gene>
    <name evidence="3" type="ORF">ACFOM8_07760</name>
</gene>
<evidence type="ECO:0000313" key="3">
    <source>
        <dbReference type="EMBL" id="MFC3629339.1"/>
    </source>
</evidence>
<feature type="transmembrane region" description="Helical" evidence="2">
    <location>
        <begin position="383"/>
        <end position="402"/>
    </location>
</feature>
<feature type="transmembrane region" description="Helical" evidence="2">
    <location>
        <begin position="197"/>
        <end position="222"/>
    </location>
</feature>
<evidence type="ECO:0000256" key="2">
    <source>
        <dbReference type="SAM" id="Phobius"/>
    </source>
</evidence>
<reference evidence="4" key="1">
    <citation type="journal article" date="2019" name="Int. J. Syst. Evol. Microbiol.">
        <title>The Global Catalogue of Microorganisms (GCM) 10K type strain sequencing project: providing services to taxonomists for standard genome sequencing and annotation.</title>
        <authorList>
            <consortium name="The Broad Institute Genomics Platform"/>
            <consortium name="The Broad Institute Genome Sequencing Center for Infectious Disease"/>
            <person name="Wu L."/>
            <person name="Ma J."/>
        </authorList>
    </citation>
    <scope>NUCLEOTIDE SEQUENCE [LARGE SCALE GENOMIC DNA]</scope>
    <source>
        <strain evidence="4">KCTC 42473</strain>
    </source>
</reference>
<feature type="transmembrane region" description="Helical" evidence="2">
    <location>
        <begin position="53"/>
        <end position="74"/>
    </location>
</feature>
<feature type="transmembrane region" description="Helical" evidence="2">
    <location>
        <begin position="86"/>
        <end position="110"/>
    </location>
</feature>
<feature type="region of interest" description="Disordered" evidence="1">
    <location>
        <begin position="443"/>
        <end position="466"/>
    </location>
</feature>
<sequence>MMPVCIAGPFSMIGKQLSRWTMAWFASALAFLAVSLCGAVAGAAGPGDWSGGAALAVVHLFALGWLCQMMLGSLIQFAPVLCARPLALPGLSLPALLLTAGGTLMLAAGFLGLDGGAPGQGLLALAPVVLAAAFGLAGAMLAPTLAAAKALRGSEGRMLALALAALGGLWATGAAMAGALAGYGLPVALSAALPAHVLLGAGGWLTLAAFGVSYKLFAMFLLAPEGDGPLRRAVFGGAALALALALAGGALALAGRGFWPPGLAVALAAALIAALTAALYLAEIRRLWQSRRRLRAEVNMRWSRAALGFLALSAALLPIAVLRGGSWAEAAVFAALAGWLSTLTLAQMVKIVSFLTWIQVFAPQIGRRPMPLVSDLTDARATARWLGLWAAGAAGGTLALAAGQASGFRLAALAMLLAAGGLTREAWAIRRLRHLDPARRPDRLPPLVLPPSPKGSDHDRTRAFRA</sequence>